<keyword evidence="1" id="KW-0732">Signal</keyword>
<name>A0A6J6IQB3_9ZZZZ</name>
<evidence type="ECO:0000259" key="2">
    <source>
        <dbReference type="SMART" id="SM00062"/>
    </source>
</evidence>
<protein>
    <submittedName>
        <fullName evidence="3">Unannotated protein</fullName>
    </submittedName>
</protein>
<dbReference type="EMBL" id="CAEZVF010000161">
    <property type="protein sequence ID" value="CAB4626513.1"/>
    <property type="molecule type" value="Genomic_DNA"/>
</dbReference>
<reference evidence="3" key="1">
    <citation type="submission" date="2020-05" db="EMBL/GenBank/DDBJ databases">
        <authorList>
            <person name="Chiriac C."/>
            <person name="Salcher M."/>
            <person name="Ghai R."/>
            <person name="Kavagutti S V."/>
        </authorList>
    </citation>
    <scope>NUCLEOTIDE SEQUENCE</scope>
</reference>
<dbReference type="SMART" id="SM00062">
    <property type="entry name" value="PBPb"/>
    <property type="match status" value="1"/>
</dbReference>
<dbReference type="PANTHER" id="PTHR35936:SF17">
    <property type="entry name" value="ARGININE-BINDING EXTRACELLULAR PROTEIN ARTP"/>
    <property type="match status" value="1"/>
</dbReference>
<organism evidence="3">
    <name type="scientific">freshwater metagenome</name>
    <dbReference type="NCBI Taxonomy" id="449393"/>
    <lineage>
        <taxon>unclassified sequences</taxon>
        <taxon>metagenomes</taxon>
        <taxon>ecological metagenomes</taxon>
    </lineage>
</organism>
<gene>
    <name evidence="3" type="ORF">UFOPK1939_00965</name>
</gene>
<dbReference type="SUPFAM" id="SSF53850">
    <property type="entry name" value="Periplasmic binding protein-like II"/>
    <property type="match status" value="1"/>
</dbReference>
<dbReference type="Pfam" id="PF00497">
    <property type="entry name" value="SBP_bac_3"/>
    <property type="match status" value="1"/>
</dbReference>
<accession>A0A6J6IQB3</accession>
<evidence type="ECO:0000313" key="3">
    <source>
        <dbReference type="EMBL" id="CAB4626513.1"/>
    </source>
</evidence>
<dbReference type="Gene3D" id="3.40.190.10">
    <property type="entry name" value="Periplasmic binding protein-like II"/>
    <property type="match status" value="2"/>
</dbReference>
<dbReference type="PANTHER" id="PTHR35936">
    <property type="entry name" value="MEMBRANE-BOUND LYTIC MUREIN TRANSGLYCOSYLASE F"/>
    <property type="match status" value="1"/>
</dbReference>
<dbReference type="InterPro" id="IPR001638">
    <property type="entry name" value="Solute-binding_3/MltF_N"/>
</dbReference>
<evidence type="ECO:0000256" key="1">
    <source>
        <dbReference type="ARBA" id="ARBA00022729"/>
    </source>
</evidence>
<sequence>MGADIDLINAAAEVLKIKVTFVNVPFEKVISGVTKGTYPVGASSIVDTRSREKKMDLVAYLKSSPRFFVAKGNAFTKATALCGKTVAVAAVGVYVDELKTLSATCPKATPITIEQLTDQSAATQAVVDGKAFASVVSGPVATWTVKESDGALELAGEPLAPFTYGFAIAKKSGLAPAFLTAVNSLITQGKYTEILKKWGLEDSAVKASTINPRTRKKTS</sequence>
<dbReference type="AlphaFoldDB" id="A0A6J6IQB3"/>
<feature type="domain" description="Solute-binding protein family 3/N-terminal" evidence="2">
    <location>
        <begin position="1"/>
        <end position="202"/>
    </location>
</feature>
<proteinExistence type="predicted"/>